<dbReference type="Proteomes" id="UP000077469">
    <property type="component" value="Chromosome"/>
</dbReference>
<keyword evidence="7 13" id="KW-0653">Protein transport</keyword>
<dbReference type="GO" id="GO:0015031">
    <property type="term" value="P:protein transport"/>
    <property type="evidence" value="ECO:0007669"/>
    <property type="project" value="UniProtKB-KW"/>
</dbReference>
<dbReference type="PaxDb" id="1123384-AJ81_10350"/>
<keyword evidence="10 13" id="KW-0143">Chaperone</keyword>
<evidence type="ECO:0000256" key="3">
    <source>
        <dbReference type="ARBA" id="ARBA00015325"/>
    </source>
</evidence>
<dbReference type="GO" id="GO:0005886">
    <property type="term" value="C:plasma membrane"/>
    <property type="evidence" value="ECO:0007669"/>
    <property type="project" value="UniProtKB-SubCell"/>
</dbReference>
<feature type="transmembrane region" description="Helical" evidence="13">
    <location>
        <begin position="383"/>
        <end position="400"/>
    </location>
</feature>
<comment type="similarity">
    <text evidence="2 13">Belongs to the OXA1/ALB3/YidC family. Type 1 subfamily.</text>
</comment>
<feature type="domain" description="Membrane insertase YidC/Oxa/ALB C-terminal" evidence="14">
    <location>
        <begin position="246"/>
        <end position="424"/>
    </location>
</feature>
<dbReference type="InterPro" id="IPR047196">
    <property type="entry name" value="YidC_ALB_C"/>
</dbReference>
<evidence type="ECO:0000256" key="10">
    <source>
        <dbReference type="ARBA" id="ARBA00023186"/>
    </source>
</evidence>
<comment type="function">
    <text evidence="13">Required for the insertion and/or proper folding and/or complex formation of integral membrane proteins into the membrane. Involved in integration of membrane proteins that insert both dependently and independently of the Sec translocase complex, as well as at least some lipoproteins. Aids folding of multispanning membrane proteins.</text>
</comment>
<evidence type="ECO:0000259" key="14">
    <source>
        <dbReference type="Pfam" id="PF02096"/>
    </source>
</evidence>
<evidence type="ECO:0000256" key="2">
    <source>
        <dbReference type="ARBA" id="ARBA00010527"/>
    </source>
</evidence>
<protein>
    <recommendedName>
        <fullName evidence="3 13">Membrane protein insertase YidC</fullName>
    </recommendedName>
    <alternativeName>
        <fullName evidence="12 13">Foldase YidC</fullName>
    </alternativeName>
    <alternativeName>
        <fullName evidence="11 13">Membrane integrase YidC</fullName>
    </alternativeName>
    <alternativeName>
        <fullName evidence="13">Membrane protein YidC</fullName>
    </alternativeName>
</protein>
<dbReference type="Pfam" id="PF02096">
    <property type="entry name" value="60KD_IMP"/>
    <property type="match status" value="1"/>
</dbReference>
<evidence type="ECO:0000256" key="7">
    <source>
        <dbReference type="ARBA" id="ARBA00022927"/>
    </source>
</evidence>
<dbReference type="KEGG" id="phy:AJ81_10350"/>
<dbReference type="GO" id="GO:0032977">
    <property type="term" value="F:membrane insertase activity"/>
    <property type="evidence" value="ECO:0007669"/>
    <property type="project" value="InterPro"/>
</dbReference>
<dbReference type="PANTHER" id="PTHR12428:SF65">
    <property type="entry name" value="CYTOCHROME C OXIDASE ASSEMBLY PROTEIN COX18, MITOCHONDRIAL"/>
    <property type="match status" value="1"/>
</dbReference>
<gene>
    <name evidence="13" type="primary">yidC</name>
    <name evidence="15" type="ORF">AJ81_10350</name>
</gene>
<reference evidence="15 16" key="1">
    <citation type="submission" date="2014-01" db="EMBL/GenBank/DDBJ databases">
        <title>Genome sequencing of Thermotog hypogea.</title>
        <authorList>
            <person name="Zhang X."/>
            <person name="Alvare G."/>
            <person name="Fristensky B."/>
            <person name="Chen L."/>
            <person name="Suen T."/>
            <person name="Chen Q."/>
            <person name="Ma K."/>
        </authorList>
    </citation>
    <scope>NUCLEOTIDE SEQUENCE [LARGE SCALE GENOMIC DNA]</scope>
    <source>
        <strain evidence="15 16">DSM 11164</strain>
    </source>
</reference>
<evidence type="ECO:0000256" key="9">
    <source>
        <dbReference type="ARBA" id="ARBA00023136"/>
    </source>
</evidence>
<dbReference type="InterPro" id="IPR001708">
    <property type="entry name" value="YidC/ALB3/OXA1/COX18"/>
</dbReference>
<comment type="subcellular location">
    <subcellularLocation>
        <location evidence="1">Cell inner membrane</location>
        <topology evidence="1">Multi-pass membrane protein</topology>
    </subcellularLocation>
    <subcellularLocation>
        <location evidence="13">Cell membrane</location>
        <topology evidence="13">Multi-pass membrane protein</topology>
    </subcellularLocation>
</comment>
<dbReference type="AlphaFoldDB" id="A0A0X1KT64"/>
<dbReference type="InterPro" id="IPR028055">
    <property type="entry name" value="YidC/Oxa/ALB_C"/>
</dbReference>
<keyword evidence="8 13" id="KW-1133">Transmembrane helix</keyword>
<evidence type="ECO:0000256" key="6">
    <source>
        <dbReference type="ARBA" id="ARBA00022692"/>
    </source>
</evidence>
<feature type="transmembrane region" description="Helical" evidence="13">
    <location>
        <begin position="246"/>
        <end position="265"/>
    </location>
</feature>
<evidence type="ECO:0000256" key="1">
    <source>
        <dbReference type="ARBA" id="ARBA00004429"/>
    </source>
</evidence>
<dbReference type="NCBIfam" id="TIGR03592">
    <property type="entry name" value="yidC_oxa1_cterm"/>
    <property type="match status" value="1"/>
</dbReference>
<keyword evidence="9 13" id="KW-0472">Membrane</keyword>
<evidence type="ECO:0000313" key="16">
    <source>
        <dbReference type="Proteomes" id="UP000077469"/>
    </source>
</evidence>
<dbReference type="CDD" id="cd19668">
    <property type="entry name" value="TmYidC_peri"/>
    <property type="match status" value="1"/>
</dbReference>
<comment type="subunit">
    <text evidence="13">Interacts with the Sec translocase complex via SecD. Specifically interacts with transmembrane segments of nascent integral membrane proteins during membrane integration.</text>
</comment>
<accession>A0A0X1KT64</accession>
<keyword evidence="5 13" id="KW-1003">Cell membrane</keyword>
<evidence type="ECO:0000256" key="8">
    <source>
        <dbReference type="ARBA" id="ARBA00022989"/>
    </source>
</evidence>
<evidence type="ECO:0000256" key="5">
    <source>
        <dbReference type="ARBA" id="ARBA00022475"/>
    </source>
</evidence>
<dbReference type="STRING" id="1123384.AJ81_10350"/>
<keyword evidence="16" id="KW-1185">Reference proteome</keyword>
<dbReference type="OrthoDB" id="9780552at2"/>
<dbReference type="EMBL" id="CP007141">
    <property type="protein sequence ID" value="AJC74510.1"/>
    <property type="molecule type" value="Genomic_DNA"/>
</dbReference>
<keyword evidence="4 13" id="KW-0813">Transport</keyword>
<dbReference type="PRINTS" id="PR00701">
    <property type="entry name" value="60KDINNERMP"/>
</dbReference>
<feature type="transmembrane region" description="Helical" evidence="13">
    <location>
        <begin position="314"/>
        <end position="334"/>
    </location>
</feature>
<feature type="transmembrane region" description="Helical" evidence="13">
    <location>
        <begin position="406"/>
        <end position="423"/>
    </location>
</feature>
<feature type="transmembrane region" description="Helical" evidence="13">
    <location>
        <begin position="354"/>
        <end position="371"/>
    </location>
</feature>
<evidence type="ECO:0000256" key="4">
    <source>
        <dbReference type="ARBA" id="ARBA00022448"/>
    </source>
</evidence>
<dbReference type="GO" id="GO:0051205">
    <property type="term" value="P:protein insertion into membrane"/>
    <property type="evidence" value="ECO:0007669"/>
    <property type="project" value="TreeGrafter"/>
</dbReference>
<dbReference type="InterPro" id="IPR019998">
    <property type="entry name" value="Membr_insert_YidC"/>
</dbReference>
<keyword evidence="6 13" id="KW-0812">Transmembrane</keyword>
<dbReference type="CDD" id="cd20070">
    <property type="entry name" value="5TM_YidC_Alb3"/>
    <property type="match status" value="1"/>
</dbReference>
<evidence type="ECO:0000256" key="11">
    <source>
        <dbReference type="ARBA" id="ARBA00033245"/>
    </source>
</evidence>
<sequence>MKRLLIISILIVAVCLSVAQNEIKVTYLASGIKIQTRFAEYEFDQNGNLVNVYLTAERRVHVFERDNDGFDVLTEDGTSLNVVAEAQLFGEQVATNSYRGDLTLIYDYGDVKKTYVFRNVPEYLIEVRLETKFPVTVSLPRVWFADNDRVIKDYFLSFAPKTRTLSLVKTSSQRIVSNNVTIDSSATLIFHLGPYKRVFLKKLFPGDYEELVSTLKTIPGSSAWYDPVFYPLVWFFWWLFKLTKNFGWAIILFTIVVRFALYPLYHAQTKSMIKMRKLQPKIEMIRKKYKDPTRQQEELLKAYKEEGVNPASGCLMLVVQLPVFFLLYAVIRYFQEEFAFNGRFLIWSDLSKGGFSANAVFVLITILASYYNTLITSQDARSAWQGILMSVAFTFLFVGLPSGLFLYFTTNTVIQLLVTYYIYKRYKIRGITTRELLGLRPKG</sequence>
<dbReference type="PANTHER" id="PTHR12428">
    <property type="entry name" value="OXA1"/>
    <property type="match status" value="1"/>
</dbReference>
<dbReference type="PATRIC" id="fig|1123384.7.peg.2077"/>
<dbReference type="HAMAP" id="MF_01810">
    <property type="entry name" value="YidC_type1"/>
    <property type="match status" value="1"/>
</dbReference>
<name>A0A0X1KT64_9THEM</name>
<evidence type="ECO:0000256" key="12">
    <source>
        <dbReference type="ARBA" id="ARBA00033342"/>
    </source>
</evidence>
<evidence type="ECO:0000313" key="15">
    <source>
        <dbReference type="EMBL" id="AJC74510.1"/>
    </source>
</evidence>
<organism evidence="15 16">
    <name type="scientific">Pseudothermotoga hypogea DSM 11164 = NBRC 106472</name>
    <dbReference type="NCBI Taxonomy" id="1123384"/>
    <lineage>
        <taxon>Bacteria</taxon>
        <taxon>Thermotogati</taxon>
        <taxon>Thermotogota</taxon>
        <taxon>Thermotogae</taxon>
        <taxon>Thermotogales</taxon>
        <taxon>Thermotogaceae</taxon>
        <taxon>Pseudothermotoga</taxon>
    </lineage>
</organism>
<proteinExistence type="inferred from homology"/>
<evidence type="ECO:0000256" key="13">
    <source>
        <dbReference type="HAMAP-Rule" id="MF_01810"/>
    </source>
</evidence>